<gene>
    <name evidence="1" type="ORF">KR093_001404</name>
</gene>
<protein>
    <submittedName>
        <fullName evidence="1">Uncharacterized protein</fullName>
    </submittedName>
</protein>
<keyword evidence="2" id="KW-1185">Reference proteome</keyword>
<comment type="caution">
    <text evidence="1">The sequence shown here is derived from an EMBL/GenBank/DDBJ whole genome shotgun (WGS) entry which is preliminary data.</text>
</comment>
<proteinExistence type="predicted"/>
<name>A0AAD4PR50_9MUSC</name>
<dbReference type="EMBL" id="JAJJHW010000095">
    <property type="protein sequence ID" value="KAH8386592.1"/>
    <property type="molecule type" value="Genomic_DNA"/>
</dbReference>
<dbReference type="Proteomes" id="UP001200034">
    <property type="component" value="Unassembled WGS sequence"/>
</dbReference>
<organism evidence="1 2">
    <name type="scientific">Drosophila rubida</name>
    <dbReference type="NCBI Taxonomy" id="30044"/>
    <lineage>
        <taxon>Eukaryota</taxon>
        <taxon>Metazoa</taxon>
        <taxon>Ecdysozoa</taxon>
        <taxon>Arthropoda</taxon>
        <taxon>Hexapoda</taxon>
        <taxon>Insecta</taxon>
        <taxon>Pterygota</taxon>
        <taxon>Neoptera</taxon>
        <taxon>Endopterygota</taxon>
        <taxon>Diptera</taxon>
        <taxon>Brachycera</taxon>
        <taxon>Muscomorpha</taxon>
        <taxon>Ephydroidea</taxon>
        <taxon>Drosophilidae</taxon>
        <taxon>Drosophila</taxon>
    </lineage>
</organism>
<evidence type="ECO:0000313" key="2">
    <source>
        <dbReference type="Proteomes" id="UP001200034"/>
    </source>
</evidence>
<reference evidence="1" key="1">
    <citation type="journal article" date="2021" name="Mol. Ecol. Resour.">
        <title>Phylogenomic analyses of the genus Drosophila reveals genomic signals of climate adaptation.</title>
        <authorList>
            <person name="Li F."/>
            <person name="Rane R.V."/>
            <person name="Luria V."/>
            <person name="Xiong Z."/>
            <person name="Chen J."/>
            <person name="Li Z."/>
            <person name="Catullo R.A."/>
            <person name="Griffin P.C."/>
            <person name="Schiffer M."/>
            <person name="Pearce S."/>
            <person name="Lee S.F."/>
            <person name="McElroy K."/>
            <person name="Stocker A."/>
            <person name="Shirriffs J."/>
            <person name="Cockerell F."/>
            <person name="Coppin C."/>
            <person name="Sgro C.M."/>
            <person name="Karger A."/>
            <person name="Cain J.W."/>
            <person name="Weber J.A."/>
            <person name="Santpere G."/>
            <person name="Kirschner M.W."/>
            <person name="Hoffmann A.A."/>
            <person name="Oakeshott J.G."/>
            <person name="Zhang G."/>
        </authorList>
    </citation>
    <scope>NUCLEOTIDE SEQUENCE</scope>
    <source>
        <strain evidence="1">BGI-SZ-2011g</strain>
    </source>
</reference>
<accession>A0AAD4PR50</accession>
<dbReference type="AlphaFoldDB" id="A0AAD4PR50"/>
<sequence length="194" mass="22326">MDIIKRKDVEIKQYRLEGARLRRSTVTTEIFDEAAYRIRHRYLTDEVANYLEIEHVLHCINPELNTMQTIGVEKPSVSKLVEKANEEAMRSRKRKALEAKSKHVELKAKQRCIKPTMQYKDSESQEDDLNAIVKLDDDDNDVKDVLNGQVKNEMQSSLLGNGQENNDNILDIMAMVNTAAEKSAKVFNYTKPTK</sequence>
<evidence type="ECO:0000313" key="1">
    <source>
        <dbReference type="EMBL" id="KAH8386592.1"/>
    </source>
</evidence>
<dbReference type="Gene3D" id="1.10.287.450">
    <property type="entry name" value="Helix hairpin bin"/>
    <property type="match status" value="1"/>
</dbReference>